<evidence type="ECO:0000313" key="2">
    <source>
        <dbReference type="Proteomes" id="UP000269396"/>
    </source>
</evidence>
<dbReference type="Proteomes" id="UP000269396">
    <property type="component" value="Unassembled WGS sequence"/>
</dbReference>
<gene>
    <name evidence="1" type="ORF">SMTD_LOCUS19244</name>
</gene>
<dbReference type="AlphaFoldDB" id="A0A183PY08"/>
<accession>A0A183PY08</accession>
<organism evidence="1 2">
    <name type="scientific">Schistosoma mattheei</name>
    <dbReference type="NCBI Taxonomy" id="31246"/>
    <lineage>
        <taxon>Eukaryota</taxon>
        <taxon>Metazoa</taxon>
        <taxon>Spiralia</taxon>
        <taxon>Lophotrochozoa</taxon>
        <taxon>Platyhelminthes</taxon>
        <taxon>Trematoda</taxon>
        <taxon>Digenea</taxon>
        <taxon>Strigeidida</taxon>
        <taxon>Schistosomatoidea</taxon>
        <taxon>Schistosomatidae</taxon>
        <taxon>Schistosoma</taxon>
    </lineage>
</organism>
<sequence>MTRQPIVCVVSMAISPVMNRYLTPTKCAATNNHVCNTTIDNTSPATHGSWK</sequence>
<dbReference type="EMBL" id="UZAL01041949">
    <property type="protein sequence ID" value="VDP79292.1"/>
    <property type="molecule type" value="Genomic_DNA"/>
</dbReference>
<protein>
    <submittedName>
        <fullName evidence="1">Uncharacterized protein</fullName>
    </submittedName>
</protein>
<name>A0A183PY08_9TREM</name>
<proteinExistence type="predicted"/>
<reference evidence="1 2" key="1">
    <citation type="submission" date="2018-11" db="EMBL/GenBank/DDBJ databases">
        <authorList>
            <consortium name="Pathogen Informatics"/>
        </authorList>
    </citation>
    <scope>NUCLEOTIDE SEQUENCE [LARGE SCALE GENOMIC DNA]</scope>
    <source>
        <strain>Denwood</strain>
        <strain evidence="2">Zambia</strain>
    </source>
</reference>
<evidence type="ECO:0000313" key="1">
    <source>
        <dbReference type="EMBL" id="VDP79292.1"/>
    </source>
</evidence>
<keyword evidence="2" id="KW-1185">Reference proteome</keyword>